<reference evidence="2" key="1">
    <citation type="journal article" date="2014" name="Front. Microbiol.">
        <title>High frequency of phylogenetically diverse reductive dehalogenase-homologous genes in deep subseafloor sedimentary metagenomes.</title>
        <authorList>
            <person name="Kawai M."/>
            <person name="Futagami T."/>
            <person name="Toyoda A."/>
            <person name="Takaki Y."/>
            <person name="Nishi S."/>
            <person name="Hori S."/>
            <person name="Arai W."/>
            <person name="Tsubouchi T."/>
            <person name="Morono Y."/>
            <person name="Uchiyama I."/>
            <person name="Ito T."/>
            <person name="Fujiyama A."/>
            <person name="Inagaki F."/>
            <person name="Takami H."/>
        </authorList>
    </citation>
    <scope>NUCLEOTIDE SEQUENCE</scope>
    <source>
        <strain evidence="2">Expedition CK06-06</strain>
    </source>
</reference>
<feature type="non-terminal residue" evidence="2">
    <location>
        <position position="1"/>
    </location>
</feature>
<feature type="compositionally biased region" description="Gly residues" evidence="1">
    <location>
        <begin position="52"/>
        <end position="62"/>
    </location>
</feature>
<evidence type="ECO:0000256" key="1">
    <source>
        <dbReference type="SAM" id="MobiDB-lite"/>
    </source>
</evidence>
<name>X1NBI6_9ZZZZ</name>
<proteinExistence type="predicted"/>
<sequence length="62" mass="6845">HQERAETRDRYPQVACSTDSTYPLHFVMRLAVGYAEAPSLASLSRRKRGEGELGGGLRKPNG</sequence>
<organism evidence="2">
    <name type="scientific">marine sediment metagenome</name>
    <dbReference type="NCBI Taxonomy" id="412755"/>
    <lineage>
        <taxon>unclassified sequences</taxon>
        <taxon>metagenomes</taxon>
        <taxon>ecological metagenomes</taxon>
    </lineage>
</organism>
<accession>X1NBI6</accession>
<evidence type="ECO:0000313" key="2">
    <source>
        <dbReference type="EMBL" id="GAI41397.1"/>
    </source>
</evidence>
<protein>
    <submittedName>
        <fullName evidence="2">Uncharacterized protein</fullName>
    </submittedName>
</protein>
<dbReference type="EMBL" id="BARV01025162">
    <property type="protein sequence ID" value="GAI41397.1"/>
    <property type="molecule type" value="Genomic_DNA"/>
</dbReference>
<gene>
    <name evidence="2" type="ORF">S06H3_40933</name>
</gene>
<feature type="region of interest" description="Disordered" evidence="1">
    <location>
        <begin position="41"/>
        <end position="62"/>
    </location>
</feature>
<dbReference type="AlphaFoldDB" id="X1NBI6"/>
<comment type="caution">
    <text evidence="2">The sequence shown here is derived from an EMBL/GenBank/DDBJ whole genome shotgun (WGS) entry which is preliminary data.</text>
</comment>